<evidence type="ECO:0000256" key="6">
    <source>
        <dbReference type="ARBA" id="ARBA00023002"/>
    </source>
</evidence>
<dbReference type="SUPFAM" id="SSF54373">
    <property type="entry name" value="FAD-linked reductases, C-terminal domain"/>
    <property type="match status" value="1"/>
</dbReference>
<dbReference type="PANTHER" id="PTHR11552">
    <property type="entry name" value="GLUCOSE-METHANOL-CHOLINE GMC OXIDOREDUCTASE"/>
    <property type="match status" value="1"/>
</dbReference>
<dbReference type="PANTHER" id="PTHR11552:SF201">
    <property type="entry name" value="GLUCOSE-METHANOL-CHOLINE OXIDOREDUCTASE N-TERMINAL DOMAIN-CONTAINING PROTEIN"/>
    <property type="match status" value="1"/>
</dbReference>
<keyword evidence="5" id="KW-0274">FAD</keyword>
<dbReference type="InterPro" id="IPR007867">
    <property type="entry name" value="GMC_OxRtase_C"/>
</dbReference>
<evidence type="ECO:0000313" key="8">
    <source>
        <dbReference type="EMBL" id="TFK55509.1"/>
    </source>
</evidence>
<organism evidence="8 9">
    <name type="scientific">Heliocybe sulcata</name>
    <dbReference type="NCBI Taxonomy" id="5364"/>
    <lineage>
        <taxon>Eukaryota</taxon>
        <taxon>Fungi</taxon>
        <taxon>Dikarya</taxon>
        <taxon>Basidiomycota</taxon>
        <taxon>Agaricomycotina</taxon>
        <taxon>Agaricomycetes</taxon>
        <taxon>Gloeophyllales</taxon>
        <taxon>Gloeophyllaceae</taxon>
        <taxon>Heliocybe</taxon>
    </lineage>
</organism>
<gene>
    <name evidence="8" type="ORF">OE88DRAFT_1641399</name>
</gene>
<dbReference type="GO" id="GO:0016614">
    <property type="term" value="F:oxidoreductase activity, acting on CH-OH group of donors"/>
    <property type="evidence" value="ECO:0007669"/>
    <property type="project" value="InterPro"/>
</dbReference>
<reference evidence="8 9" key="1">
    <citation type="journal article" date="2019" name="Nat. Ecol. Evol.">
        <title>Megaphylogeny resolves global patterns of mushroom evolution.</title>
        <authorList>
            <person name="Varga T."/>
            <person name="Krizsan K."/>
            <person name="Foldi C."/>
            <person name="Dima B."/>
            <person name="Sanchez-Garcia M."/>
            <person name="Sanchez-Ramirez S."/>
            <person name="Szollosi G.J."/>
            <person name="Szarkandi J.G."/>
            <person name="Papp V."/>
            <person name="Albert L."/>
            <person name="Andreopoulos W."/>
            <person name="Angelini C."/>
            <person name="Antonin V."/>
            <person name="Barry K.W."/>
            <person name="Bougher N.L."/>
            <person name="Buchanan P."/>
            <person name="Buyck B."/>
            <person name="Bense V."/>
            <person name="Catcheside P."/>
            <person name="Chovatia M."/>
            <person name="Cooper J."/>
            <person name="Damon W."/>
            <person name="Desjardin D."/>
            <person name="Finy P."/>
            <person name="Geml J."/>
            <person name="Haridas S."/>
            <person name="Hughes K."/>
            <person name="Justo A."/>
            <person name="Karasinski D."/>
            <person name="Kautmanova I."/>
            <person name="Kiss B."/>
            <person name="Kocsube S."/>
            <person name="Kotiranta H."/>
            <person name="LaButti K.M."/>
            <person name="Lechner B.E."/>
            <person name="Liimatainen K."/>
            <person name="Lipzen A."/>
            <person name="Lukacs Z."/>
            <person name="Mihaltcheva S."/>
            <person name="Morgado L.N."/>
            <person name="Niskanen T."/>
            <person name="Noordeloos M.E."/>
            <person name="Ohm R.A."/>
            <person name="Ortiz-Santana B."/>
            <person name="Ovrebo C."/>
            <person name="Racz N."/>
            <person name="Riley R."/>
            <person name="Savchenko A."/>
            <person name="Shiryaev A."/>
            <person name="Soop K."/>
            <person name="Spirin V."/>
            <person name="Szebenyi C."/>
            <person name="Tomsovsky M."/>
            <person name="Tulloss R.E."/>
            <person name="Uehling J."/>
            <person name="Grigoriev I.V."/>
            <person name="Vagvolgyi C."/>
            <person name="Papp T."/>
            <person name="Martin F.M."/>
            <person name="Miettinen O."/>
            <person name="Hibbett D.S."/>
            <person name="Nagy L.G."/>
        </authorList>
    </citation>
    <scope>NUCLEOTIDE SEQUENCE [LARGE SCALE GENOMIC DNA]</scope>
    <source>
        <strain evidence="8 9">OMC1185</strain>
    </source>
</reference>
<proteinExistence type="inferred from homology"/>
<evidence type="ECO:0000259" key="7">
    <source>
        <dbReference type="Pfam" id="PF05199"/>
    </source>
</evidence>
<evidence type="ECO:0000256" key="3">
    <source>
        <dbReference type="ARBA" id="ARBA00022630"/>
    </source>
</evidence>
<comment type="cofactor">
    <cofactor evidence="1">
        <name>FAD</name>
        <dbReference type="ChEBI" id="CHEBI:57692"/>
    </cofactor>
</comment>
<evidence type="ECO:0000256" key="2">
    <source>
        <dbReference type="ARBA" id="ARBA00010790"/>
    </source>
</evidence>
<comment type="similarity">
    <text evidence="2">Belongs to the GMC oxidoreductase family.</text>
</comment>
<accession>A0A5C3NCE8</accession>
<evidence type="ECO:0000313" key="9">
    <source>
        <dbReference type="Proteomes" id="UP000305948"/>
    </source>
</evidence>
<dbReference type="OrthoDB" id="269227at2759"/>
<name>A0A5C3NCE8_9AGAM</name>
<protein>
    <submittedName>
        <fullName evidence="8">FAD-linked reductase</fullName>
    </submittedName>
</protein>
<dbReference type="InterPro" id="IPR036188">
    <property type="entry name" value="FAD/NAD-bd_sf"/>
</dbReference>
<keyword evidence="6" id="KW-0560">Oxidoreductase</keyword>
<dbReference type="EMBL" id="ML213504">
    <property type="protein sequence ID" value="TFK55509.1"/>
    <property type="molecule type" value="Genomic_DNA"/>
</dbReference>
<keyword evidence="3" id="KW-0285">Flavoprotein</keyword>
<feature type="domain" description="Glucose-methanol-choline oxidoreductase C-terminal" evidence="7">
    <location>
        <begin position="158"/>
        <end position="280"/>
    </location>
</feature>
<dbReference type="InterPro" id="IPR012132">
    <property type="entry name" value="GMC_OxRdtase"/>
</dbReference>
<sequence length="311" mass="34097">MEKFNIAPVLELPGVGENFQDHISVSVGAELSGQHITAENMQDPTFAEEQLLLYRESKSGMLSSTPSTFVFIPAADFIPADVLQGMIAALDEALSAPLFKESPWQSIYEMQRSWLKNNSVAQLEIVLFPAYETSEADHNEASQHYSLMVFPQHCWNCGSVHLESSSGLDPPAIDYQILNSPGDFDLLLLVYAIRYAFKIMQTGSLGAETSRILEPLPTWTDDQLKDYVRKKVNSAWHPVGTASMLPLSNNGVVDENLKVDASIIPVHVGTHPQATLYGIAHRAAQIIEASDVPENKSAGEEDHGKGCCDIA</sequence>
<dbReference type="Gene3D" id="3.50.50.60">
    <property type="entry name" value="FAD/NAD(P)-binding domain"/>
    <property type="match status" value="1"/>
</dbReference>
<dbReference type="Pfam" id="PF05199">
    <property type="entry name" value="GMC_oxred_C"/>
    <property type="match status" value="1"/>
</dbReference>
<evidence type="ECO:0000256" key="5">
    <source>
        <dbReference type="ARBA" id="ARBA00022827"/>
    </source>
</evidence>
<dbReference type="GO" id="GO:0050660">
    <property type="term" value="F:flavin adenine dinucleotide binding"/>
    <property type="evidence" value="ECO:0007669"/>
    <property type="project" value="InterPro"/>
</dbReference>
<dbReference type="AlphaFoldDB" id="A0A5C3NCE8"/>
<dbReference type="Proteomes" id="UP000305948">
    <property type="component" value="Unassembled WGS sequence"/>
</dbReference>
<keyword evidence="9" id="KW-1185">Reference proteome</keyword>
<dbReference type="Gene3D" id="3.30.560.10">
    <property type="entry name" value="Glucose Oxidase, domain 3"/>
    <property type="match status" value="1"/>
</dbReference>
<dbReference type="SUPFAM" id="SSF51905">
    <property type="entry name" value="FAD/NAD(P)-binding domain"/>
    <property type="match status" value="1"/>
</dbReference>
<evidence type="ECO:0000256" key="4">
    <source>
        <dbReference type="ARBA" id="ARBA00022729"/>
    </source>
</evidence>
<dbReference type="STRING" id="5364.A0A5C3NCE8"/>
<evidence type="ECO:0000256" key="1">
    <source>
        <dbReference type="ARBA" id="ARBA00001974"/>
    </source>
</evidence>
<keyword evidence="4" id="KW-0732">Signal</keyword>